<dbReference type="AlphaFoldDB" id="A0A420JB04"/>
<protein>
    <submittedName>
        <fullName evidence="1">Uncharacterized protein</fullName>
    </submittedName>
</protein>
<name>A0A420JB04_9PEZI</name>
<evidence type="ECO:0000313" key="1">
    <source>
        <dbReference type="EMBL" id="RKF83969.1"/>
    </source>
</evidence>
<sequence length="87" mass="10200">MAHFDVLPDLRNQKLFWRSPPSPSYSFQKILTITRNLLNPSLHSQKHQAEVHMRDKLFAKNEKRNLDAKKSWKAVVAQLTDSEENDL</sequence>
<dbReference type="Proteomes" id="UP000283383">
    <property type="component" value="Unassembled WGS sequence"/>
</dbReference>
<gene>
    <name evidence="1" type="ORF">GcM3_004019</name>
</gene>
<accession>A0A420JB04</accession>
<reference evidence="1 2" key="1">
    <citation type="journal article" date="2018" name="BMC Genomics">
        <title>Comparative genome analyses reveal sequence features reflecting distinct modes of host-adaptation between dicot and monocot powdery mildew.</title>
        <authorList>
            <person name="Wu Y."/>
            <person name="Ma X."/>
            <person name="Pan Z."/>
            <person name="Kale S.D."/>
            <person name="Song Y."/>
            <person name="King H."/>
            <person name="Zhang Q."/>
            <person name="Presley C."/>
            <person name="Deng X."/>
            <person name="Wei C.I."/>
            <person name="Xiao S."/>
        </authorList>
    </citation>
    <scope>NUCLEOTIDE SEQUENCE [LARGE SCALE GENOMIC DNA]</scope>
    <source>
        <strain evidence="1">UMSG3</strain>
    </source>
</reference>
<proteinExistence type="predicted"/>
<dbReference type="EMBL" id="MCBQ01000493">
    <property type="protein sequence ID" value="RKF83969.1"/>
    <property type="molecule type" value="Genomic_DNA"/>
</dbReference>
<evidence type="ECO:0000313" key="2">
    <source>
        <dbReference type="Proteomes" id="UP000283383"/>
    </source>
</evidence>
<organism evidence="1 2">
    <name type="scientific">Golovinomyces cichoracearum</name>
    <dbReference type="NCBI Taxonomy" id="62708"/>
    <lineage>
        <taxon>Eukaryota</taxon>
        <taxon>Fungi</taxon>
        <taxon>Dikarya</taxon>
        <taxon>Ascomycota</taxon>
        <taxon>Pezizomycotina</taxon>
        <taxon>Leotiomycetes</taxon>
        <taxon>Erysiphales</taxon>
        <taxon>Erysiphaceae</taxon>
        <taxon>Golovinomyces</taxon>
    </lineage>
</organism>
<comment type="caution">
    <text evidence="1">The sequence shown here is derived from an EMBL/GenBank/DDBJ whole genome shotgun (WGS) entry which is preliminary data.</text>
</comment>
<keyword evidence="2" id="KW-1185">Reference proteome</keyword>